<keyword evidence="5" id="KW-1185">Reference proteome</keyword>
<comment type="caution">
    <text evidence="4">The sequence shown here is derived from an EMBL/GenBank/DDBJ whole genome shotgun (WGS) entry which is preliminary data.</text>
</comment>
<accession>A0A934IW43</accession>
<name>A0A934IW43_9BACL</name>
<protein>
    <submittedName>
        <fullName evidence="4">S-layer homology domain-containing protein</fullName>
    </submittedName>
</protein>
<feature type="signal peptide" evidence="2">
    <location>
        <begin position="1"/>
        <end position="35"/>
    </location>
</feature>
<feature type="domain" description="SLH" evidence="3">
    <location>
        <begin position="121"/>
        <end position="177"/>
    </location>
</feature>
<reference evidence="4" key="1">
    <citation type="submission" date="2020-12" db="EMBL/GenBank/DDBJ databases">
        <authorList>
            <person name="Huq M.A."/>
        </authorList>
    </citation>
    <scope>NUCLEOTIDE SEQUENCE</scope>
    <source>
        <strain evidence="4">MAHUQ-46</strain>
    </source>
</reference>
<dbReference type="RefSeq" id="WP_199017915.1">
    <property type="nucleotide sequence ID" value="NZ_JAELUP010000007.1"/>
</dbReference>
<dbReference type="InterPro" id="IPR001119">
    <property type="entry name" value="SLH_dom"/>
</dbReference>
<evidence type="ECO:0000256" key="1">
    <source>
        <dbReference type="SAM" id="MobiDB-lite"/>
    </source>
</evidence>
<dbReference type="PANTHER" id="PTHR43308:SF5">
    <property type="entry name" value="S-LAYER PROTEIN _ PEPTIDOGLYCAN ENDO-BETA-N-ACETYLGLUCOSAMINIDASE"/>
    <property type="match status" value="1"/>
</dbReference>
<feature type="domain" description="SLH" evidence="3">
    <location>
        <begin position="57"/>
        <end position="120"/>
    </location>
</feature>
<keyword evidence="2" id="KW-0732">Signal</keyword>
<sequence>MIMLNWRLRFKQSLSLVLTASMLVSLVSAVGTASAAEKAAATTQVLSNLIAASQTPPAQGRPSDLDGAWAEMQIGEWLDKGLVKGYPDGTFRPDATITRAETAALINRAFDFKASGSNPFTDVPEGRWYAAEVSKAQAAGYMKGNGNGVFRPEANIKRQEAAVMLARLLELKADKEAAAKFSDASSIPNWSIGEVGASVEAGLINGYPDRSFKPDKPLTRAEAIVILNRALGMKQDSGTVDAGLPAEINQAGVYGPEKGTASHKGDLTINAPDVTLRNVTIEGNLVLGEGIGEGDVTLKGVTVKGTTSVRGGGPNSVHLMDSALTRIIVTKVNGQVRVVIEGSTEVDRVVIESGATLQIVGGGGASYGTIEISTTGEVILNGNFPDVVLLEAATVTVTGGSIDKLTVTDHAAGAKIDIREDAKVNDLNVGAPATITGKGAINNATVTSDGVKIEQKPDNLGVLDGVKADVGGQQVQGGNQTPSGGSSPGTNVTAVSVTVSDPGPAGMTLSLSPALPGLQLSDLILANPDGVPAFNAALRSSDNGATYRFSGILRGGDTYRLSMAKTGYSFGASKSVTIPDLTTFSGAMLSPDANRITLFFTHELAEVPAAPAGFKLISEEASIDIVTVENTGKAQIDLILASAVKAESLHLSYTPGTISSIGGKPLVAFETTYVVDGTKPAGAVTYSKINGKTVAEATADLQERFEDLNNTDIGAALLEGGYTGVEVAKILSTEFNNYEDQIARFLLDHGYGMTQMLITLQEAGILNLLSIGKAMMSIGMKAEEFVAALKFTGFDLDQAYEATFYFLRDQRYAALRKVYGLSEDQLAAFLNAKAVSAREAAELLMKNNTSTQSSVITALAKANYTEEQIAEILKGADLFRVNAFRATTLLFDAGLDANAAAKIMKTVYEASAGEIVSALAQHKLSIEETIEVIGKGSLGFTQEERWKGLRSAYTTEEIAKQYHKWQWSASDVIHSFAAAKFPIEEVEKAVTLVYTGGVLLDGSIPDMLWANYSLQEVAAGMKRSGDGIKKVAELLTSKGYKNVFDAADGEETIVDMLLKAGYSTVEIAQYLRPFGSNKERLRMDEIGRVLLQFKAAGFTAVELTDTMWKMLDWSTGKGTGPRGFVVLMKDMTDLTTNSGRRLTKFSDTDIPRVLAAFGIKLAEHRSFLTQRFTNNEIAGLLKESFSLTPSELVDTMKGSNGGFCGRLCTPLEVLRILKSLYSDLTFEQAAATLLSSGVQEYQRLSDLAFGIQEVYGSQVNLVPMLRTMGFSLKQLAVENAYKGRTATFWRSNGYTAAEVYSILNGQSSSQRFNSLKGAGYNVYEIMLAAQQNFATMALAINALTEINLFPTEDINRAAAEIYGQDPKQAMAAFLRNNQNSSSSNTANTLRWVYQVNSPIDNAKLLKGAGYSQDEVLTAVFNVFCTGNAFLEGTYTTLKTVIADLYPNVTDPMAASLKITGGERPAKGIHILKTLGYTTVQIVTVLKEQYGLNAGSALDTYNDVGTARPIEILTAVSTVYNVEAMSFVATKEKEIGRDAYSTRTKLKSNYGFTDEIAIARALSEGGYSRDQVLVAMFNQSGDRNTLVASVLKQVYGVTALDNITLELRKLGETVLGVYQALRAVFPNADSGDVIRQINRGGFDLLEIYRRVLYNPKSDANTDSTIIVLHELGLDAALAMDLLDLWGYKLKDNYLKLKEVGYTSTELREAILKTHKDQLEVAKALAQAKLPVEDIATILYVINPRYDTVALYLYGTGWYDPAQLANGLLAAGCAPEDIITVMKSMVSDLLLDMILLKKIEAPLPEWKSTYMAMRLSWTNMSLDELTKSFMKAVEAGKYKGTDMYWGLRELNNVTLDYLKEDLSSDAGDFLFDRRDGIPFMLMKEAGLSAHDAARIMSNLGIKWQPAIMFLVQADYSSSNIASAFFSQYSLDVLFSVAEIIGMIATAITDGFWGTIKNFILMAGKIAYNISMKNYRTKMEGNPNGPRS</sequence>
<feature type="compositionally biased region" description="Low complexity" evidence="1">
    <location>
        <begin position="471"/>
        <end position="480"/>
    </location>
</feature>
<feature type="compositionally biased region" description="Polar residues" evidence="1">
    <location>
        <begin position="481"/>
        <end position="490"/>
    </location>
</feature>
<dbReference type="Proteomes" id="UP000640274">
    <property type="component" value="Unassembled WGS sequence"/>
</dbReference>
<gene>
    <name evidence="4" type="ORF">JFN88_03520</name>
</gene>
<evidence type="ECO:0000313" key="5">
    <source>
        <dbReference type="Proteomes" id="UP000640274"/>
    </source>
</evidence>
<evidence type="ECO:0000256" key="2">
    <source>
        <dbReference type="SAM" id="SignalP"/>
    </source>
</evidence>
<feature type="region of interest" description="Disordered" evidence="1">
    <location>
        <begin position="471"/>
        <end position="490"/>
    </location>
</feature>
<organism evidence="4 5">
    <name type="scientific">Paenibacillus roseus</name>
    <dbReference type="NCBI Taxonomy" id="2798579"/>
    <lineage>
        <taxon>Bacteria</taxon>
        <taxon>Bacillati</taxon>
        <taxon>Bacillota</taxon>
        <taxon>Bacilli</taxon>
        <taxon>Bacillales</taxon>
        <taxon>Paenibacillaceae</taxon>
        <taxon>Paenibacillus</taxon>
    </lineage>
</organism>
<feature type="domain" description="SLH" evidence="3">
    <location>
        <begin position="178"/>
        <end position="241"/>
    </location>
</feature>
<feature type="chain" id="PRO_5036819917" evidence="2">
    <location>
        <begin position="36"/>
        <end position="1985"/>
    </location>
</feature>
<dbReference type="EMBL" id="JAELUP010000007">
    <property type="protein sequence ID" value="MBJ6360391.1"/>
    <property type="molecule type" value="Genomic_DNA"/>
</dbReference>
<dbReference type="InterPro" id="IPR051465">
    <property type="entry name" value="Cell_Envelope_Struct_Comp"/>
</dbReference>
<evidence type="ECO:0000313" key="4">
    <source>
        <dbReference type="EMBL" id="MBJ6360391.1"/>
    </source>
</evidence>
<dbReference type="PROSITE" id="PS51272">
    <property type="entry name" value="SLH"/>
    <property type="match status" value="3"/>
</dbReference>
<dbReference type="Pfam" id="PF00395">
    <property type="entry name" value="SLH"/>
    <property type="match status" value="3"/>
</dbReference>
<evidence type="ECO:0000259" key="3">
    <source>
        <dbReference type="PROSITE" id="PS51272"/>
    </source>
</evidence>
<dbReference type="PANTHER" id="PTHR43308">
    <property type="entry name" value="OUTER MEMBRANE PROTEIN ALPHA-RELATED"/>
    <property type="match status" value="1"/>
</dbReference>
<proteinExistence type="predicted"/>